<dbReference type="Proteomes" id="UP001152879">
    <property type="component" value="Unassembled WGS sequence"/>
</dbReference>
<comment type="caution">
    <text evidence="2">The sequence shown here is derived from an EMBL/GenBank/DDBJ whole genome shotgun (WGS) entry which is preliminary data.</text>
</comment>
<keyword evidence="1" id="KW-1133">Transmembrane helix</keyword>
<organism evidence="2 3">
    <name type="scientific">Streptococcus suis</name>
    <dbReference type="NCBI Taxonomy" id="1307"/>
    <lineage>
        <taxon>Bacteria</taxon>
        <taxon>Bacillati</taxon>
        <taxon>Bacillota</taxon>
        <taxon>Bacilli</taxon>
        <taxon>Lactobacillales</taxon>
        <taxon>Streptococcaceae</taxon>
        <taxon>Streptococcus</taxon>
    </lineage>
</organism>
<dbReference type="AlphaFoldDB" id="A0A9X4MIF6"/>
<evidence type="ECO:0000313" key="2">
    <source>
        <dbReference type="EMBL" id="MDG4511983.1"/>
    </source>
</evidence>
<sequence length="46" mass="5228">MLGWIKKTSSVTKLALTIGFVVILVFIAIKLIPAFESFLHDFLGWY</sequence>
<feature type="transmembrane region" description="Helical" evidence="1">
    <location>
        <begin position="12"/>
        <end position="35"/>
    </location>
</feature>
<protein>
    <submittedName>
        <fullName evidence="2">Uncharacterized protein</fullName>
    </submittedName>
</protein>
<keyword evidence="1" id="KW-0472">Membrane</keyword>
<reference evidence="2" key="1">
    <citation type="submission" date="2022-07" db="EMBL/GenBank/DDBJ databases">
        <title>Whole Genome Sequencing of Streptococcus suis.</title>
        <authorList>
            <person name="Dai X."/>
            <person name="Huang J."/>
            <person name="Wang L."/>
        </authorList>
    </citation>
    <scope>NUCLEOTIDE SEQUENCE</scope>
    <source>
        <strain evidence="2">SFB2</strain>
    </source>
</reference>
<accession>A0A9X4MIF6</accession>
<proteinExistence type="predicted"/>
<gene>
    <name evidence="2" type="ORF">NOL15_03810</name>
</gene>
<evidence type="ECO:0000313" key="3">
    <source>
        <dbReference type="Proteomes" id="UP001152879"/>
    </source>
</evidence>
<evidence type="ECO:0000256" key="1">
    <source>
        <dbReference type="SAM" id="Phobius"/>
    </source>
</evidence>
<dbReference type="EMBL" id="JANFML010000008">
    <property type="protein sequence ID" value="MDG4511983.1"/>
    <property type="molecule type" value="Genomic_DNA"/>
</dbReference>
<name>A0A9X4MIF6_STRSU</name>
<keyword evidence="1" id="KW-0812">Transmembrane</keyword>